<evidence type="ECO:0000256" key="15">
    <source>
        <dbReference type="RuleBase" id="RU369001"/>
    </source>
</evidence>
<comment type="caution">
    <text evidence="15">Lacks conserved residue(s) required for the propagation of feature annotation.</text>
</comment>
<feature type="compositionally biased region" description="Acidic residues" evidence="16">
    <location>
        <begin position="1"/>
        <end position="27"/>
    </location>
</feature>
<dbReference type="SMART" id="SM00382">
    <property type="entry name" value="AAA"/>
    <property type="match status" value="1"/>
</dbReference>
<dbReference type="GO" id="GO:0006508">
    <property type="term" value="P:proteolysis"/>
    <property type="evidence" value="ECO:0007669"/>
    <property type="project" value="UniProtKB-KW"/>
</dbReference>
<dbReference type="Pfam" id="PF00158">
    <property type="entry name" value="Sigma54_activat"/>
    <property type="match status" value="1"/>
</dbReference>
<dbReference type="Pfam" id="PF20436">
    <property type="entry name" value="LonB_AAA-LID"/>
    <property type="match status" value="1"/>
</dbReference>
<dbReference type="Gene3D" id="3.40.50.300">
    <property type="entry name" value="P-loop containing nucleotide triphosphate hydrolases"/>
    <property type="match status" value="1"/>
</dbReference>
<dbReference type="GO" id="GO:0030163">
    <property type="term" value="P:protein catabolic process"/>
    <property type="evidence" value="ECO:0007669"/>
    <property type="project" value="UniProtKB-UniRule"/>
</dbReference>
<keyword evidence="7 15" id="KW-0547">Nucleotide-binding</keyword>
<evidence type="ECO:0000256" key="13">
    <source>
        <dbReference type="ARBA" id="ARBA00026070"/>
    </source>
</evidence>
<organism evidence="18 19">
    <name type="scientific">Halovivax cerinus</name>
    <dbReference type="NCBI Taxonomy" id="1487865"/>
    <lineage>
        <taxon>Archaea</taxon>
        <taxon>Methanobacteriati</taxon>
        <taxon>Methanobacteriota</taxon>
        <taxon>Stenosarchaea group</taxon>
        <taxon>Halobacteria</taxon>
        <taxon>Halobacteriales</taxon>
        <taxon>Natrialbaceae</taxon>
        <taxon>Halovivax</taxon>
    </lineage>
</organism>
<dbReference type="CDD" id="cd00009">
    <property type="entry name" value="AAA"/>
    <property type="match status" value="1"/>
</dbReference>
<evidence type="ECO:0000313" key="18">
    <source>
        <dbReference type="EMBL" id="MFC3957988.1"/>
    </source>
</evidence>
<gene>
    <name evidence="18" type="primary">lonB</name>
    <name evidence="18" type="ORF">ACFOUR_06325</name>
</gene>
<dbReference type="GO" id="GO:0004252">
    <property type="term" value="F:serine-type endopeptidase activity"/>
    <property type="evidence" value="ECO:0007669"/>
    <property type="project" value="UniProtKB-UniRule"/>
</dbReference>
<dbReference type="SUPFAM" id="SSF52540">
    <property type="entry name" value="P-loop containing nucleoside triphosphate hydrolases"/>
    <property type="match status" value="1"/>
</dbReference>
<dbReference type="AlphaFoldDB" id="A0ABD5NLU8"/>
<evidence type="ECO:0000256" key="16">
    <source>
        <dbReference type="SAM" id="MobiDB-lite"/>
    </source>
</evidence>
<keyword evidence="9 14" id="KW-0720">Serine protease</keyword>
<sequence length="803" mass="87446">MSNDTNDTDPPDEGTDASETETEEAADEQPPRDVLAPSDDVPVTASADAEADADATEESTPSSDETDETSDDSDAPTDESGDTDPDPDDVPDDIWRELEDEPTPGDGTADDDPATGEGVYGEYDDEPETVETIDDLGSEVTVDADLEIDEDEEDNLLGGLRIDSTDEIEVPDRLVDQVIGQDEARDIIIKAAKQRRHVMMIGSPGTGKSMLAKAMSQLLPQEDLQDILVYHNPDDGNEPKVRTVPAGKGEQIIDAHKEEARKRKQMRSILMWVIIAIVVVYAFITGPLLLGVIAAVVIWLFFRYTSRGMDAMVPNMIVNNGEQRVAPFEDATGAHAGALLGDVRHDPFQSGGMETPSHDRVEPGSIHKANKGVLFVDEMNTLDIRTQQKLMTAIQEGEFSITGQSERSSGAMVQTEPVPTDFIMIAAGNLDAMENMHPALRSRIKGYGYEVYMDDTIEDTPEMRRKYVRFIAQEVERDGRLPHFDREAVEELMLEARRRAGRKDHLTLLFRNLGGLVRVAGDIARAEDREYTTREDVLQAKKRSRSIEQQLADDYIDRRKDYELQVNEGGVEGRVNGLAVMGEDSGIMLPVMAEVTPAQGPGRVIATGQLKEMAQESVQNVSAIIKKFSDEDLSTGVPGWEEDRYGASDYPDSSLAGTDVHIQFVQAGQQGVDGDSASITVATAVISALEDVPVDQSVAMTGSLSVRGDVLPVGGVTHKIEAAAKSGIKTVIIPKANEQDVMIEDEYEEMVDIIPVSNISEVLDVALMGEPEKDSLLDRLKSITNTAFDSQVSGTGSSNPSPQ</sequence>
<evidence type="ECO:0000256" key="1">
    <source>
        <dbReference type="ARBA" id="ARBA00004651"/>
    </source>
</evidence>
<proteinExistence type="inferred from homology"/>
<evidence type="ECO:0000256" key="3">
    <source>
        <dbReference type="ARBA" id="ARBA00022016"/>
    </source>
</evidence>
<dbReference type="InterPro" id="IPR027065">
    <property type="entry name" value="Lon_Prtase"/>
</dbReference>
<dbReference type="Pfam" id="PF01078">
    <property type="entry name" value="Mg_chelatase"/>
    <property type="match status" value="1"/>
</dbReference>
<name>A0ABD5NLU8_9EURY</name>
<keyword evidence="6 15" id="KW-0812">Transmembrane</keyword>
<evidence type="ECO:0000256" key="5">
    <source>
        <dbReference type="ARBA" id="ARBA00022670"/>
    </source>
</evidence>
<keyword evidence="4 15" id="KW-1003">Cell membrane</keyword>
<dbReference type="PROSITE" id="PS01046">
    <property type="entry name" value="LON_SER"/>
    <property type="match status" value="1"/>
</dbReference>
<keyword evidence="19" id="KW-1185">Reference proteome</keyword>
<dbReference type="EC" id="3.4.21.-" evidence="15"/>
<evidence type="ECO:0000256" key="10">
    <source>
        <dbReference type="ARBA" id="ARBA00022840"/>
    </source>
</evidence>
<comment type="subunit">
    <text evidence="13 15">Homohexamer. Organized in a ring with a central cavity.</text>
</comment>
<dbReference type="InterPro" id="IPR008268">
    <property type="entry name" value="Peptidase_S16_AS"/>
</dbReference>
<dbReference type="Gene3D" id="1.10.8.60">
    <property type="match status" value="1"/>
</dbReference>
<protein>
    <recommendedName>
        <fullName evidence="3 15">Archaeal Lon protease</fullName>
        <ecNumber evidence="15">3.4.21.-</ecNumber>
    </recommendedName>
    <alternativeName>
        <fullName evidence="15">ATP-dependent protease La homolog</fullName>
    </alternativeName>
</protein>
<dbReference type="GeneID" id="73903369"/>
<feature type="compositionally biased region" description="Acidic residues" evidence="16">
    <location>
        <begin position="64"/>
        <end position="114"/>
    </location>
</feature>
<dbReference type="PRINTS" id="PR00830">
    <property type="entry name" value="ENDOLAPTASE"/>
</dbReference>
<feature type="transmembrane region" description="Helical" evidence="15">
    <location>
        <begin position="269"/>
        <end position="302"/>
    </location>
</feature>
<dbReference type="InterPro" id="IPR020568">
    <property type="entry name" value="Ribosomal_Su5_D2-typ_SF"/>
</dbReference>
<dbReference type="Gene3D" id="3.30.230.10">
    <property type="match status" value="1"/>
</dbReference>
<evidence type="ECO:0000256" key="9">
    <source>
        <dbReference type="ARBA" id="ARBA00022825"/>
    </source>
</evidence>
<dbReference type="EMBL" id="JBHSAQ010000002">
    <property type="protein sequence ID" value="MFC3957988.1"/>
    <property type="molecule type" value="Genomic_DNA"/>
</dbReference>
<comment type="caution">
    <text evidence="18">The sequence shown here is derived from an EMBL/GenBank/DDBJ whole genome shotgun (WGS) entry which is preliminary data.</text>
</comment>
<evidence type="ECO:0000256" key="11">
    <source>
        <dbReference type="ARBA" id="ARBA00022989"/>
    </source>
</evidence>
<evidence type="ECO:0000256" key="12">
    <source>
        <dbReference type="ARBA" id="ARBA00023136"/>
    </source>
</evidence>
<dbReference type="GO" id="GO:0005886">
    <property type="term" value="C:plasma membrane"/>
    <property type="evidence" value="ECO:0007669"/>
    <property type="project" value="UniProtKB-SubCell"/>
</dbReference>
<keyword evidence="12 15" id="KW-0472">Membrane</keyword>
<comment type="similarity">
    <text evidence="2 15">Belongs to the peptidase S16 family. Archaeal LonB subfamily.</text>
</comment>
<dbReference type="SUPFAM" id="SSF54211">
    <property type="entry name" value="Ribosomal protein S5 domain 2-like"/>
    <property type="match status" value="1"/>
</dbReference>
<feature type="active site" evidence="14">
    <location>
        <position position="719"/>
    </location>
</feature>
<dbReference type="InterPro" id="IPR046843">
    <property type="entry name" value="LonB_AAA-LID"/>
</dbReference>
<dbReference type="InterPro" id="IPR003593">
    <property type="entry name" value="AAA+_ATPase"/>
</dbReference>
<dbReference type="InterPro" id="IPR014721">
    <property type="entry name" value="Ribsml_uS5_D2-typ_fold_subgr"/>
</dbReference>
<feature type="region of interest" description="Disordered" evidence="16">
    <location>
        <begin position="1"/>
        <end position="126"/>
    </location>
</feature>
<evidence type="ECO:0000256" key="2">
    <source>
        <dbReference type="ARBA" id="ARBA00009579"/>
    </source>
</evidence>
<keyword evidence="5 14" id="KW-0645">Protease</keyword>
<dbReference type="InterPro" id="IPR000523">
    <property type="entry name" value="Mg_chelatse_chII-like_cat_dom"/>
</dbReference>
<dbReference type="InterPro" id="IPR002078">
    <property type="entry name" value="Sigma_54_int"/>
</dbReference>
<comment type="function">
    <text evidence="15">ATP-dependent serine protease that mediates the selective degradation of mutant and abnormal proteins as well as certain short-lived regulatory proteins. Degrades polypeptides processively.</text>
</comment>
<evidence type="ECO:0000313" key="19">
    <source>
        <dbReference type="Proteomes" id="UP001595846"/>
    </source>
</evidence>
<evidence type="ECO:0000256" key="7">
    <source>
        <dbReference type="ARBA" id="ARBA00022741"/>
    </source>
</evidence>
<evidence type="ECO:0000256" key="4">
    <source>
        <dbReference type="ARBA" id="ARBA00022475"/>
    </source>
</evidence>
<dbReference type="PROSITE" id="PS51786">
    <property type="entry name" value="LON_PROTEOLYTIC"/>
    <property type="match status" value="1"/>
</dbReference>
<evidence type="ECO:0000256" key="6">
    <source>
        <dbReference type="ARBA" id="ARBA00022692"/>
    </source>
</evidence>
<comment type="subcellular location">
    <subcellularLocation>
        <location evidence="1 15">Cell membrane</location>
        <topology evidence="1 15">Multi-pass membrane protein</topology>
    </subcellularLocation>
</comment>
<dbReference type="GO" id="GO:0004176">
    <property type="term" value="F:ATP-dependent peptidase activity"/>
    <property type="evidence" value="ECO:0007669"/>
    <property type="project" value="UniProtKB-UniRule"/>
</dbReference>
<dbReference type="PANTHER" id="PTHR10046">
    <property type="entry name" value="ATP DEPENDENT LON PROTEASE FAMILY MEMBER"/>
    <property type="match status" value="1"/>
</dbReference>
<dbReference type="Pfam" id="PF05362">
    <property type="entry name" value="Lon_C"/>
    <property type="match status" value="1"/>
</dbReference>
<dbReference type="Proteomes" id="UP001595846">
    <property type="component" value="Unassembled WGS sequence"/>
</dbReference>
<dbReference type="NCBIfam" id="TIGR00764">
    <property type="entry name" value="lon_rel"/>
    <property type="match status" value="1"/>
</dbReference>
<dbReference type="RefSeq" id="WP_256530676.1">
    <property type="nucleotide sequence ID" value="NZ_CP101824.1"/>
</dbReference>
<evidence type="ECO:0000256" key="8">
    <source>
        <dbReference type="ARBA" id="ARBA00022801"/>
    </source>
</evidence>
<keyword evidence="11 15" id="KW-1133">Transmembrane helix</keyword>
<evidence type="ECO:0000259" key="17">
    <source>
        <dbReference type="PROSITE" id="PS51786"/>
    </source>
</evidence>
<accession>A0ABD5NLU8</accession>
<dbReference type="InterPro" id="IPR004663">
    <property type="entry name" value="Lon_arc"/>
</dbReference>
<feature type="domain" description="Lon proteolytic" evidence="17">
    <location>
        <begin position="569"/>
        <end position="769"/>
    </location>
</feature>
<dbReference type="InterPro" id="IPR027417">
    <property type="entry name" value="P-loop_NTPase"/>
</dbReference>
<reference evidence="18 19" key="1">
    <citation type="journal article" date="2019" name="Int. J. Syst. Evol. Microbiol.">
        <title>The Global Catalogue of Microorganisms (GCM) 10K type strain sequencing project: providing services to taxonomists for standard genome sequencing and annotation.</title>
        <authorList>
            <consortium name="The Broad Institute Genomics Platform"/>
            <consortium name="The Broad Institute Genome Sequencing Center for Infectious Disease"/>
            <person name="Wu L."/>
            <person name="Ma J."/>
        </authorList>
    </citation>
    <scope>NUCLEOTIDE SEQUENCE [LARGE SCALE GENOMIC DNA]</scope>
    <source>
        <strain evidence="18 19">IBRC-M 10256</strain>
    </source>
</reference>
<dbReference type="GO" id="GO:0005524">
    <property type="term" value="F:ATP binding"/>
    <property type="evidence" value="ECO:0007669"/>
    <property type="project" value="UniProtKB-UniRule"/>
</dbReference>
<evidence type="ECO:0000256" key="14">
    <source>
        <dbReference type="PROSITE-ProRule" id="PRU01122"/>
    </source>
</evidence>
<keyword evidence="8 14" id="KW-0378">Hydrolase</keyword>
<keyword evidence="10 15" id="KW-0067">ATP-binding</keyword>
<feature type="active site" evidence="14">
    <location>
        <position position="676"/>
    </location>
</feature>
<dbReference type="InterPro" id="IPR008269">
    <property type="entry name" value="Lon_proteolytic"/>
</dbReference>